<gene>
    <name evidence="2" type="ORF">K444DRAFT_648989</name>
</gene>
<dbReference type="InterPro" id="IPR011051">
    <property type="entry name" value="RmlC_Cupin_sf"/>
</dbReference>
<dbReference type="InterPro" id="IPR047142">
    <property type="entry name" value="OryJ/VirC-like"/>
</dbReference>
<name>A0A2J6SF37_9HELO</name>
<dbReference type="InterPro" id="IPR013096">
    <property type="entry name" value="Cupin_2"/>
</dbReference>
<protein>
    <submittedName>
        <fullName evidence="2">Cupin domain-containing protein</fullName>
    </submittedName>
</protein>
<accession>A0A2J6SF37</accession>
<dbReference type="OrthoDB" id="5840532at2759"/>
<reference evidence="2 3" key="1">
    <citation type="submission" date="2016-04" db="EMBL/GenBank/DDBJ databases">
        <title>A degradative enzymes factory behind the ericoid mycorrhizal symbiosis.</title>
        <authorList>
            <consortium name="DOE Joint Genome Institute"/>
            <person name="Martino E."/>
            <person name="Morin E."/>
            <person name="Grelet G."/>
            <person name="Kuo A."/>
            <person name="Kohler A."/>
            <person name="Daghino S."/>
            <person name="Barry K."/>
            <person name="Choi C."/>
            <person name="Cichocki N."/>
            <person name="Clum A."/>
            <person name="Copeland A."/>
            <person name="Hainaut M."/>
            <person name="Haridas S."/>
            <person name="Labutti K."/>
            <person name="Lindquist E."/>
            <person name="Lipzen A."/>
            <person name="Khouja H.-R."/>
            <person name="Murat C."/>
            <person name="Ohm R."/>
            <person name="Olson A."/>
            <person name="Spatafora J."/>
            <person name="Veneault-Fourrey C."/>
            <person name="Henrissat B."/>
            <person name="Grigoriev I."/>
            <person name="Martin F."/>
            <person name="Perotto S."/>
        </authorList>
    </citation>
    <scope>NUCLEOTIDE SEQUENCE [LARGE SCALE GENOMIC DNA]</scope>
    <source>
        <strain evidence="2 3">E</strain>
    </source>
</reference>
<dbReference type="Gene3D" id="2.60.120.10">
    <property type="entry name" value="Jelly Rolls"/>
    <property type="match status" value="1"/>
</dbReference>
<evidence type="ECO:0000259" key="1">
    <source>
        <dbReference type="Pfam" id="PF07883"/>
    </source>
</evidence>
<dbReference type="InParanoid" id="A0A2J6SF37"/>
<dbReference type="SUPFAM" id="SSF51182">
    <property type="entry name" value="RmlC-like cupins"/>
    <property type="match status" value="1"/>
</dbReference>
<dbReference type="Pfam" id="PF07883">
    <property type="entry name" value="Cupin_2"/>
    <property type="match status" value="1"/>
</dbReference>
<proteinExistence type="predicted"/>
<dbReference type="EMBL" id="KZ613921">
    <property type="protein sequence ID" value="PMD49369.1"/>
    <property type="molecule type" value="Genomic_DNA"/>
</dbReference>
<feature type="domain" description="Cupin type-2" evidence="1">
    <location>
        <begin position="90"/>
        <end position="156"/>
    </location>
</feature>
<dbReference type="AlphaFoldDB" id="A0A2J6SF37"/>
<dbReference type="InterPro" id="IPR014710">
    <property type="entry name" value="RmlC-like_jellyroll"/>
</dbReference>
<keyword evidence="3" id="KW-1185">Reference proteome</keyword>
<dbReference type="RefSeq" id="XP_024726273.1">
    <property type="nucleotide sequence ID" value="XM_024885527.1"/>
</dbReference>
<dbReference type="Proteomes" id="UP000235371">
    <property type="component" value="Unassembled WGS sequence"/>
</dbReference>
<evidence type="ECO:0000313" key="2">
    <source>
        <dbReference type="EMBL" id="PMD49369.1"/>
    </source>
</evidence>
<dbReference type="PANTHER" id="PTHR36156:SF2">
    <property type="entry name" value="CUPIN TYPE-2 DOMAIN-CONTAINING PROTEIN"/>
    <property type="match status" value="1"/>
</dbReference>
<dbReference type="GeneID" id="36593604"/>
<organism evidence="2 3">
    <name type="scientific">Hyaloscypha bicolor E</name>
    <dbReference type="NCBI Taxonomy" id="1095630"/>
    <lineage>
        <taxon>Eukaryota</taxon>
        <taxon>Fungi</taxon>
        <taxon>Dikarya</taxon>
        <taxon>Ascomycota</taxon>
        <taxon>Pezizomycotina</taxon>
        <taxon>Leotiomycetes</taxon>
        <taxon>Helotiales</taxon>
        <taxon>Hyaloscyphaceae</taxon>
        <taxon>Hyaloscypha</taxon>
        <taxon>Hyaloscypha bicolor</taxon>
    </lineage>
</organism>
<dbReference type="PANTHER" id="PTHR36156">
    <property type="entry name" value="SLR2101 PROTEIN"/>
    <property type="match status" value="1"/>
</dbReference>
<dbReference type="STRING" id="1095630.A0A2J6SF37"/>
<evidence type="ECO:0000313" key="3">
    <source>
        <dbReference type="Proteomes" id="UP000235371"/>
    </source>
</evidence>
<sequence length="186" mass="20268">MASKEPITHFGLRPATRFTTSVDANGKGVFTKADQGDFEATMGDGRVARFDLFQANQVPVNMNDDADIKYSAANQPGLHVPNGVAFRMTDFAPEGGSDWHRAALFAFVIVVEGEFELSLDGGESKVLLPGDTTLVRGPSHKVRNPSTTRPCRTLWVLLDVTPTHINGKLLKHEMGQHSGEYQEGSK</sequence>